<dbReference type="Proteomes" id="UP000000702">
    <property type="component" value="Unassembled WGS sequence"/>
</dbReference>
<evidence type="ECO:0000313" key="5">
    <source>
        <dbReference type="Proteomes" id="UP000000702"/>
    </source>
</evidence>
<protein>
    <submittedName>
        <fullName evidence="4">Variant surface glycoprotein</fullName>
    </submittedName>
</protein>
<name>F9WAF1_TRYCI</name>
<keyword evidence="3" id="KW-0732">Signal</keyword>
<evidence type="ECO:0000256" key="3">
    <source>
        <dbReference type="SAM" id="SignalP"/>
    </source>
</evidence>
<evidence type="ECO:0000313" key="4">
    <source>
        <dbReference type="EMBL" id="CCD14212.1"/>
    </source>
</evidence>
<reference evidence="4 5" key="2">
    <citation type="journal article" date="2012" name="Proc. Natl. Acad. Sci. U.S.A.">
        <title>Antigenic diversity is generated by distinct evolutionary mechanisms in African trypanosome species.</title>
        <authorList>
            <person name="Jackson A.P."/>
            <person name="Berry A."/>
            <person name="Aslett M."/>
            <person name="Allison H.C."/>
            <person name="Burton P."/>
            <person name="Vavrova-Anderson J."/>
            <person name="Brown R."/>
            <person name="Browne H."/>
            <person name="Corton N."/>
            <person name="Hauser H."/>
            <person name="Gamble J."/>
            <person name="Gilderthorp R."/>
            <person name="Marcello L."/>
            <person name="McQuillan J."/>
            <person name="Otto T.D."/>
            <person name="Quail M.A."/>
            <person name="Sanders M.J."/>
            <person name="van Tonder A."/>
            <person name="Ginger M.L."/>
            <person name="Field M.C."/>
            <person name="Barry J.D."/>
            <person name="Hertz-Fowler C."/>
            <person name="Berriman M."/>
        </authorList>
    </citation>
    <scope>NUCLEOTIDE SEQUENCE [LARGE SCALE GENOMIC DNA]</scope>
    <source>
        <strain evidence="4 5">IL3000</strain>
    </source>
</reference>
<dbReference type="VEuPathDB" id="TriTrypDB:TcIL3000_0_48590"/>
<feature type="compositionally biased region" description="Acidic residues" evidence="2">
    <location>
        <begin position="305"/>
        <end position="317"/>
    </location>
</feature>
<feature type="compositionally biased region" description="Polar residues" evidence="2">
    <location>
        <begin position="325"/>
        <end position="361"/>
    </location>
</feature>
<organism evidence="4 5">
    <name type="scientific">Trypanosoma congolense (strain IL3000)</name>
    <dbReference type="NCBI Taxonomy" id="1068625"/>
    <lineage>
        <taxon>Eukaryota</taxon>
        <taxon>Discoba</taxon>
        <taxon>Euglenozoa</taxon>
        <taxon>Kinetoplastea</taxon>
        <taxon>Metakinetoplastina</taxon>
        <taxon>Trypanosomatida</taxon>
        <taxon>Trypanosomatidae</taxon>
        <taxon>Trypanosoma</taxon>
        <taxon>Nannomonas</taxon>
    </lineage>
</organism>
<evidence type="ECO:0000256" key="1">
    <source>
        <dbReference type="SAM" id="Coils"/>
    </source>
</evidence>
<feature type="region of interest" description="Disordered" evidence="2">
    <location>
        <begin position="284"/>
        <end position="361"/>
    </location>
</feature>
<comment type="caution">
    <text evidence="4">The sequence shown here is derived from an EMBL/GenBank/DDBJ whole genome shotgun (WGS) entry which is preliminary data.</text>
</comment>
<feature type="coiled-coil region" evidence="1">
    <location>
        <begin position="207"/>
        <end position="234"/>
    </location>
</feature>
<feature type="signal peptide" evidence="3">
    <location>
        <begin position="1"/>
        <end position="23"/>
    </location>
</feature>
<keyword evidence="5" id="KW-1185">Reference proteome</keyword>
<accession>F9WAF1</accession>
<dbReference type="EMBL" id="CAEQ01001426">
    <property type="protein sequence ID" value="CCD14212.1"/>
    <property type="molecule type" value="Genomic_DNA"/>
</dbReference>
<reference evidence="5" key="1">
    <citation type="submission" date="2011-07" db="EMBL/GenBank/DDBJ databases">
        <title>Divergent evolution of antigenic variation in African trypanosomes.</title>
        <authorList>
            <person name="Jackson A.P."/>
            <person name="Berry A."/>
            <person name="Allison H.C."/>
            <person name="Burton P."/>
            <person name="Anderson J."/>
            <person name="Aslett M."/>
            <person name="Brown R."/>
            <person name="Corton N."/>
            <person name="Harris D."/>
            <person name="Hauser H."/>
            <person name="Gamble J."/>
            <person name="Gilderthorp R."/>
            <person name="McQuillan J."/>
            <person name="Quail M.A."/>
            <person name="Sanders M."/>
            <person name="Van Tonder A."/>
            <person name="Ginger M.L."/>
            <person name="Donelson J.E."/>
            <person name="Field M.C."/>
            <person name="Barry J.D."/>
            <person name="Berriman M."/>
            <person name="Hertz-Fowler C."/>
        </authorList>
    </citation>
    <scope>NUCLEOTIDE SEQUENCE [LARGE SCALE GENOMIC DNA]</scope>
    <source>
        <strain evidence="5">IL3000</strain>
    </source>
</reference>
<proteinExistence type="predicted"/>
<sequence length="390" mass="43990">MTIWKGMLAMLMVIVMVMRGVRGGYVSDYEPGLNFNGAEYDALCGVFQASLDLWNASRTSEKGLDKILEASLIQALFWNIGNKYLNGITNTLPKHYTYRKLFHRGERCGRCQNKDKFYFPGSSITHDLMCLCTPGKDADPFYGSLWFFYSETGFKLCGKEAKDMVSGPDNGWHVNGKNKEMNGLEKPWRAVVMGCFNGWKSKTGEWNQDIREKVNNLNATMQNFTKLLKQIKDHHKFGGFDEDREADGSSEKHIHVRYGTCPRGRAPWWKRLNEALYGKKPDDLLVERTSNQPDAGSGELQLESTMEESLEDMAEEAEGIKSEGHTNQAGTSSQSSNGNKTVSQSTTNSNMGPLNTSETGNSTYPRLEYLRSHTPKIIPCSWLLRASFFI</sequence>
<keyword evidence="1" id="KW-0175">Coiled coil</keyword>
<evidence type="ECO:0000256" key="2">
    <source>
        <dbReference type="SAM" id="MobiDB-lite"/>
    </source>
</evidence>
<gene>
    <name evidence="4" type="ORF">TCIL3000_0_48590</name>
</gene>
<dbReference type="AlphaFoldDB" id="F9WAF1"/>
<feature type="chain" id="PRO_5003394806" evidence="3">
    <location>
        <begin position="24"/>
        <end position="390"/>
    </location>
</feature>